<dbReference type="PANTHER" id="PTHR24220">
    <property type="entry name" value="IMPORT ATP-BINDING PROTEIN"/>
    <property type="match status" value="1"/>
</dbReference>
<dbReference type="InterPro" id="IPR027417">
    <property type="entry name" value="P-loop_NTPase"/>
</dbReference>
<dbReference type="InterPro" id="IPR015854">
    <property type="entry name" value="ABC_transpr_LolD-like"/>
</dbReference>
<dbReference type="SMART" id="SM00382">
    <property type="entry name" value="AAA"/>
    <property type="match status" value="1"/>
</dbReference>
<keyword evidence="3 6" id="KW-0067">ATP-binding</keyword>
<keyword evidence="2" id="KW-0547">Nucleotide-binding</keyword>
<dbReference type="RefSeq" id="WP_154728485.1">
    <property type="nucleotide sequence ID" value="NZ_SZYE01000018.1"/>
</dbReference>
<dbReference type="GO" id="GO:0098796">
    <property type="term" value="C:membrane protein complex"/>
    <property type="evidence" value="ECO:0007669"/>
    <property type="project" value="UniProtKB-ARBA"/>
</dbReference>
<dbReference type="Pfam" id="PF00005">
    <property type="entry name" value="ABC_tran"/>
    <property type="match status" value="1"/>
</dbReference>
<dbReference type="AlphaFoldDB" id="A0A7Z8K2U1"/>
<keyword evidence="1" id="KW-0813">Transport</keyword>
<dbReference type="FunFam" id="3.40.50.300:FF:000032">
    <property type="entry name" value="Export ABC transporter ATP-binding protein"/>
    <property type="match status" value="1"/>
</dbReference>
<evidence type="ECO:0000256" key="3">
    <source>
        <dbReference type="ARBA" id="ARBA00022840"/>
    </source>
</evidence>
<dbReference type="GO" id="GO:0005524">
    <property type="term" value="F:ATP binding"/>
    <property type="evidence" value="ECO:0007669"/>
    <property type="project" value="UniProtKB-KW"/>
</dbReference>
<comment type="caution">
    <text evidence="6">The sequence shown here is derived from an EMBL/GenBank/DDBJ whole genome shotgun (WGS) entry which is preliminary data.</text>
</comment>
<dbReference type="OrthoDB" id="9802264at2"/>
<dbReference type="CDD" id="cd03255">
    <property type="entry name" value="ABC_MJ0796_LolCDE_FtsE"/>
    <property type="match status" value="1"/>
</dbReference>
<dbReference type="GO" id="GO:0016887">
    <property type="term" value="F:ATP hydrolysis activity"/>
    <property type="evidence" value="ECO:0007669"/>
    <property type="project" value="InterPro"/>
</dbReference>
<dbReference type="GO" id="GO:0005886">
    <property type="term" value="C:plasma membrane"/>
    <property type="evidence" value="ECO:0007669"/>
    <property type="project" value="TreeGrafter"/>
</dbReference>
<organism evidence="6 7">
    <name type="scientific">Cellulomonas hominis</name>
    <dbReference type="NCBI Taxonomy" id="156981"/>
    <lineage>
        <taxon>Bacteria</taxon>
        <taxon>Bacillati</taxon>
        <taxon>Actinomycetota</taxon>
        <taxon>Actinomycetes</taxon>
        <taxon>Micrococcales</taxon>
        <taxon>Cellulomonadaceae</taxon>
        <taxon>Cellulomonas</taxon>
    </lineage>
</organism>
<gene>
    <name evidence="6" type="ORF">FA014_04380</name>
</gene>
<dbReference type="PROSITE" id="PS50893">
    <property type="entry name" value="ABC_TRANSPORTER_2"/>
    <property type="match status" value="1"/>
</dbReference>
<dbReference type="Gene3D" id="3.40.50.300">
    <property type="entry name" value="P-loop containing nucleotide triphosphate hydrolases"/>
    <property type="match status" value="1"/>
</dbReference>
<dbReference type="InterPro" id="IPR003439">
    <property type="entry name" value="ABC_transporter-like_ATP-bd"/>
</dbReference>
<dbReference type="InterPro" id="IPR017871">
    <property type="entry name" value="ABC_transporter-like_CS"/>
</dbReference>
<dbReference type="PROSITE" id="PS00211">
    <property type="entry name" value="ABC_TRANSPORTER_1"/>
    <property type="match status" value="1"/>
</dbReference>
<feature type="domain" description="ABC transporter" evidence="5">
    <location>
        <begin position="27"/>
        <end position="262"/>
    </location>
</feature>
<dbReference type="GO" id="GO:0022857">
    <property type="term" value="F:transmembrane transporter activity"/>
    <property type="evidence" value="ECO:0007669"/>
    <property type="project" value="TreeGrafter"/>
</dbReference>
<reference evidence="6 7" key="1">
    <citation type="submission" date="2019-05" db="EMBL/GenBank/DDBJ databases">
        <title>Genome sequence of Cellulomonas hominis strain CS1.</title>
        <authorList>
            <person name="Belmont J."/>
            <person name="Maclea K.S."/>
        </authorList>
    </citation>
    <scope>NUCLEOTIDE SEQUENCE [LARGE SCALE GENOMIC DNA]</scope>
    <source>
        <strain evidence="6 7">CS1</strain>
    </source>
</reference>
<evidence type="ECO:0000256" key="1">
    <source>
        <dbReference type="ARBA" id="ARBA00022448"/>
    </source>
</evidence>
<evidence type="ECO:0000259" key="5">
    <source>
        <dbReference type="PROSITE" id="PS50893"/>
    </source>
</evidence>
<name>A0A7Z8K2U1_9CELL</name>
<dbReference type="PANTHER" id="PTHR24220:SF685">
    <property type="entry name" value="ABC TRANSPORTER RELATED"/>
    <property type="match status" value="1"/>
</dbReference>
<evidence type="ECO:0000256" key="2">
    <source>
        <dbReference type="ARBA" id="ARBA00022741"/>
    </source>
</evidence>
<evidence type="ECO:0000313" key="6">
    <source>
        <dbReference type="EMBL" id="TKR26704.1"/>
    </source>
</evidence>
<dbReference type="Proteomes" id="UP000308121">
    <property type="component" value="Unassembled WGS sequence"/>
</dbReference>
<evidence type="ECO:0000256" key="4">
    <source>
        <dbReference type="SAM" id="MobiDB-lite"/>
    </source>
</evidence>
<sequence length="263" mass="26917">MSATAPTPTSAAGPTPTPPPTAAEPAVLLDRVHRSYPNGSGTIAALAGVSLALAPGSFTAVMGPSGSGKSTLLNVSAGLDRPSSGRVVVGGSDLTALSPDAVTRLRRDRIGFVFQAYNLVGHLTVAENIALPLLLGGRAPDAHLRRYLVAAVGLEGMEDRLPGELSGGQAQRVAIARALITRPAVVFADEPTGALDSHTGGQVLEVLRSTAETLQQTLVLVTHDAHVAAAADRVLFLADGLIAGHLDAPTTEQVTARMIELGR</sequence>
<feature type="region of interest" description="Disordered" evidence="4">
    <location>
        <begin position="1"/>
        <end position="23"/>
    </location>
</feature>
<dbReference type="EMBL" id="SZYE01000018">
    <property type="protein sequence ID" value="TKR26704.1"/>
    <property type="molecule type" value="Genomic_DNA"/>
</dbReference>
<proteinExistence type="predicted"/>
<dbReference type="InterPro" id="IPR017911">
    <property type="entry name" value="MacB-like_ATP-bd"/>
</dbReference>
<feature type="compositionally biased region" description="Low complexity" evidence="4">
    <location>
        <begin position="1"/>
        <end position="14"/>
    </location>
</feature>
<protein>
    <submittedName>
        <fullName evidence="6">ABC transporter ATP-binding protein</fullName>
    </submittedName>
</protein>
<dbReference type="InterPro" id="IPR003593">
    <property type="entry name" value="AAA+_ATPase"/>
</dbReference>
<dbReference type="SUPFAM" id="SSF52540">
    <property type="entry name" value="P-loop containing nucleoside triphosphate hydrolases"/>
    <property type="match status" value="1"/>
</dbReference>
<accession>A0A7Z8K2U1</accession>
<evidence type="ECO:0000313" key="7">
    <source>
        <dbReference type="Proteomes" id="UP000308121"/>
    </source>
</evidence>